<dbReference type="Pfam" id="PF07985">
    <property type="entry name" value="SRR1"/>
    <property type="match status" value="1"/>
</dbReference>
<comment type="similarity">
    <text evidence="1">Belongs to the SRR1 family.</text>
</comment>
<dbReference type="InterPro" id="IPR040044">
    <property type="entry name" value="SRR1L"/>
</dbReference>
<evidence type="ECO:0000259" key="2">
    <source>
        <dbReference type="Pfam" id="PF07985"/>
    </source>
</evidence>
<keyword evidence="4" id="KW-1185">Reference proteome</keyword>
<dbReference type="RefSeq" id="XP_024664359.1">
    <property type="nucleotide sequence ID" value="XM_024808591.1"/>
</dbReference>
<dbReference type="OrthoDB" id="551431at2759"/>
<evidence type="ECO:0000256" key="1">
    <source>
        <dbReference type="ARBA" id="ARBA00009856"/>
    </source>
</evidence>
<dbReference type="PANTHER" id="PTHR28626">
    <property type="entry name" value="SRR1-LIKE PROTEIN"/>
    <property type="match status" value="1"/>
</dbReference>
<comment type="caution">
    <text evidence="3">The sequence shown here is derived from an EMBL/GenBank/DDBJ whole genome shotgun (WGS) entry which is preliminary data.</text>
</comment>
<dbReference type="AlphaFoldDB" id="A0A2T0FHF2"/>
<reference evidence="3 4" key="1">
    <citation type="submission" date="2017-04" db="EMBL/GenBank/DDBJ databases">
        <title>Genome sequencing of [Candida] sorbophila.</title>
        <authorList>
            <person name="Ahn J.O."/>
        </authorList>
    </citation>
    <scope>NUCLEOTIDE SEQUENCE [LARGE SCALE GENOMIC DNA]</scope>
    <source>
        <strain evidence="3 4">DS02</strain>
    </source>
</reference>
<dbReference type="PANTHER" id="PTHR28626:SF3">
    <property type="entry name" value="SRR1-LIKE PROTEIN"/>
    <property type="match status" value="1"/>
</dbReference>
<dbReference type="GeneID" id="36515782"/>
<name>A0A2T0FHF2_9ASCO</name>
<protein>
    <submittedName>
        <fullName evidence="3">SRR1-like protein BER1</fullName>
    </submittedName>
</protein>
<feature type="domain" description="SRR1-like" evidence="2">
    <location>
        <begin position="28"/>
        <end position="173"/>
    </location>
</feature>
<dbReference type="EMBL" id="NDIQ01000021">
    <property type="protein sequence ID" value="PRT54414.1"/>
    <property type="molecule type" value="Genomic_DNA"/>
</dbReference>
<organism evidence="3 4">
    <name type="scientific">Wickerhamiella sorbophila</name>
    <dbReference type="NCBI Taxonomy" id="45607"/>
    <lineage>
        <taxon>Eukaryota</taxon>
        <taxon>Fungi</taxon>
        <taxon>Dikarya</taxon>
        <taxon>Ascomycota</taxon>
        <taxon>Saccharomycotina</taxon>
        <taxon>Dipodascomycetes</taxon>
        <taxon>Dipodascales</taxon>
        <taxon>Trichomonascaceae</taxon>
        <taxon>Wickerhamiella</taxon>
    </lineage>
</organism>
<dbReference type="GO" id="GO:0005737">
    <property type="term" value="C:cytoplasm"/>
    <property type="evidence" value="ECO:0007669"/>
    <property type="project" value="TreeGrafter"/>
</dbReference>
<dbReference type="GO" id="GO:0005634">
    <property type="term" value="C:nucleus"/>
    <property type="evidence" value="ECO:0007669"/>
    <property type="project" value="TreeGrafter"/>
</dbReference>
<accession>A0A2T0FHF2</accession>
<evidence type="ECO:0000313" key="3">
    <source>
        <dbReference type="EMBL" id="PRT54414.1"/>
    </source>
</evidence>
<proteinExistence type="inferred from homology"/>
<evidence type="ECO:0000313" key="4">
    <source>
        <dbReference type="Proteomes" id="UP000238350"/>
    </source>
</evidence>
<sequence length="177" mass="20326">MNELNIGTIERRKKDLQDWFPKTYTHLEIPPVQRIRCLALGCPSDGINAQYQLAFLLLLKEKLGVSDVTVYDPIFQKDDLDLLRHYDLVVQKDHPDDNGTLWYIPHGPFSLVKELASGMSVYLGNDMVRFEPRVPVTAEDDAKLEALRKSNIKALNVDKKDRWFTAMNDMALHVTKS</sequence>
<gene>
    <name evidence="3" type="ORF">B9G98_02034</name>
</gene>
<dbReference type="InterPro" id="IPR012942">
    <property type="entry name" value="SRR1-like"/>
</dbReference>
<dbReference type="Proteomes" id="UP000238350">
    <property type="component" value="Unassembled WGS sequence"/>
</dbReference>